<evidence type="ECO:0000313" key="2">
    <source>
        <dbReference type="Proteomes" id="UP000569951"/>
    </source>
</evidence>
<gene>
    <name evidence="1" type="ORF">HNR42_001216</name>
</gene>
<proteinExistence type="predicted"/>
<comment type="caution">
    <text evidence="1">The sequence shown here is derived from an EMBL/GenBank/DDBJ whole genome shotgun (WGS) entry which is preliminary data.</text>
</comment>
<dbReference type="Proteomes" id="UP000569951">
    <property type="component" value="Unassembled WGS sequence"/>
</dbReference>
<evidence type="ECO:0000313" key="1">
    <source>
        <dbReference type="EMBL" id="MBB6097793.1"/>
    </source>
</evidence>
<dbReference type="EMBL" id="JACHHG010000004">
    <property type="protein sequence ID" value="MBB6097793.1"/>
    <property type="molecule type" value="Genomic_DNA"/>
</dbReference>
<reference evidence="1 2" key="1">
    <citation type="submission" date="2020-08" db="EMBL/GenBank/DDBJ databases">
        <title>Genomic Encyclopedia of Type Strains, Phase IV (KMG-IV): sequencing the most valuable type-strain genomes for metagenomic binning, comparative biology and taxonomic classification.</title>
        <authorList>
            <person name="Goeker M."/>
        </authorList>
    </citation>
    <scope>NUCLEOTIDE SEQUENCE [LARGE SCALE GENOMIC DNA]</scope>
    <source>
        <strain evidence="1 2">DSM 21458</strain>
    </source>
</reference>
<dbReference type="AlphaFoldDB" id="A0A841HY36"/>
<keyword evidence="2" id="KW-1185">Reference proteome</keyword>
<dbReference type="RefSeq" id="WP_183985597.1">
    <property type="nucleotide sequence ID" value="NZ_JACHHG010000004.1"/>
</dbReference>
<protein>
    <submittedName>
        <fullName evidence="1">Uncharacterized protein</fullName>
    </submittedName>
</protein>
<accession>A0A841HY36</accession>
<organism evidence="1 2">
    <name type="scientific">Deinobacterium chartae</name>
    <dbReference type="NCBI Taxonomy" id="521158"/>
    <lineage>
        <taxon>Bacteria</taxon>
        <taxon>Thermotogati</taxon>
        <taxon>Deinococcota</taxon>
        <taxon>Deinococci</taxon>
        <taxon>Deinococcales</taxon>
        <taxon>Deinococcaceae</taxon>
        <taxon>Deinobacterium</taxon>
    </lineage>
</organism>
<name>A0A841HY36_9DEIO</name>
<sequence>MPSFLEARCYLTLEDPETVIAYYRRRGAHTLLQTMQRPVAALSLHLNVRTDVRGYEVPDRRFGLHDRPRNALAAQRPEFMGDLQREVQQVLAYALLHDLTLIVYQGEDALILHDPASVTSG</sequence>